<feature type="transmembrane region" description="Helical" evidence="6">
    <location>
        <begin position="41"/>
        <end position="65"/>
    </location>
</feature>
<name>A0AAD6MS27_9EURO</name>
<evidence type="ECO:0000256" key="5">
    <source>
        <dbReference type="SAM" id="MobiDB-lite"/>
    </source>
</evidence>
<feature type="region of interest" description="Disordered" evidence="5">
    <location>
        <begin position="232"/>
        <end position="257"/>
    </location>
</feature>
<proteinExistence type="predicted"/>
<sequence>MSEWRRPVSFILLVLLGIAGLILGALSWSRTVSYHLPIPTWIPALATIVSPVLGVVLGILSTWVLKSASQRDFEIWGIGIQRVLSALNQLHTILSTILATLALAYLYPEQLSTCSIEQQWQSMFKSKNAEAIRKIQDSFQCCGLRSTRDRAWPFKDRTHGDNACELQLGYTRSCLAPWRGQQQTASWMVFAAVLLTMALKIGIASWSNRRASWLNTRFSSANESQDYRRITNEETVNTESEATARNMDPFAENTWRE</sequence>
<dbReference type="GO" id="GO:0016020">
    <property type="term" value="C:membrane"/>
    <property type="evidence" value="ECO:0007669"/>
    <property type="project" value="UniProtKB-SubCell"/>
</dbReference>
<evidence type="ECO:0000256" key="3">
    <source>
        <dbReference type="ARBA" id="ARBA00022989"/>
    </source>
</evidence>
<keyword evidence="4 6" id="KW-0472">Membrane</keyword>
<evidence type="ECO:0000256" key="2">
    <source>
        <dbReference type="ARBA" id="ARBA00022692"/>
    </source>
</evidence>
<organism evidence="7 8">
    <name type="scientific">Penicillium malachiteum</name>
    <dbReference type="NCBI Taxonomy" id="1324776"/>
    <lineage>
        <taxon>Eukaryota</taxon>
        <taxon>Fungi</taxon>
        <taxon>Dikarya</taxon>
        <taxon>Ascomycota</taxon>
        <taxon>Pezizomycotina</taxon>
        <taxon>Eurotiomycetes</taxon>
        <taxon>Eurotiomycetidae</taxon>
        <taxon>Eurotiales</taxon>
        <taxon>Aspergillaceae</taxon>
        <taxon>Penicillium</taxon>
    </lineage>
</organism>
<dbReference type="InterPro" id="IPR018499">
    <property type="entry name" value="Tetraspanin/Peripherin"/>
</dbReference>
<dbReference type="EMBL" id="JAQJAN010000018">
    <property type="protein sequence ID" value="KAJ5709700.1"/>
    <property type="molecule type" value="Genomic_DNA"/>
</dbReference>
<keyword evidence="3 6" id="KW-1133">Transmembrane helix</keyword>
<accession>A0AAD6MS27</accession>
<gene>
    <name evidence="7" type="ORF">N7493_009991</name>
</gene>
<evidence type="ECO:0000256" key="6">
    <source>
        <dbReference type="SAM" id="Phobius"/>
    </source>
</evidence>
<protein>
    <recommendedName>
        <fullName evidence="9">Tetraspanin Tsp3</fullName>
    </recommendedName>
</protein>
<dbReference type="Proteomes" id="UP001215712">
    <property type="component" value="Unassembled WGS sequence"/>
</dbReference>
<keyword evidence="8" id="KW-1185">Reference proteome</keyword>
<comment type="subcellular location">
    <subcellularLocation>
        <location evidence="1">Membrane</location>
        <topology evidence="1">Multi-pass membrane protein</topology>
    </subcellularLocation>
</comment>
<feature type="compositionally biased region" description="Polar residues" evidence="5">
    <location>
        <begin position="233"/>
        <end position="243"/>
    </location>
</feature>
<evidence type="ECO:0000256" key="4">
    <source>
        <dbReference type="ARBA" id="ARBA00023136"/>
    </source>
</evidence>
<evidence type="ECO:0000256" key="1">
    <source>
        <dbReference type="ARBA" id="ARBA00004141"/>
    </source>
</evidence>
<comment type="caution">
    <text evidence="7">The sequence shown here is derived from an EMBL/GenBank/DDBJ whole genome shotgun (WGS) entry which is preliminary data.</text>
</comment>
<reference evidence="7" key="2">
    <citation type="submission" date="2023-01" db="EMBL/GenBank/DDBJ databases">
        <authorList>
            <person name="Petersen C."/>
        </authorList>
    </citation>
    <scope>NUCLEOTIDE SEQUENCE</scope>
    <source>
        <strain evidence="7">IBT 17514</strain>
    </source>
</reference>
<dbReference type="InterPro" id="IPR008952">
    <property type="entry name" value="Tetraspanin_EC2_sf"/>
</dbReference>
<dbReference type="SUPFAM" id="SSF48652">
    <property type="entry name" value="Tetraspanin"/>
    <property type="match status" value="1"/>
</dbReference>
<feature type="transmembrane region" description="Helical" evidence="6">
    <location>
        <begin position="86"/>
        <end position="107"/>
    </location>
</feature>
<feature type="transmembrane region" description="Helical" evidence="6">
    <location>
        <begin position="7"/>
        <end position="29"/>
    </location>
</feature>
<dbReference type="Pfam" id="PF00335">
    <property type="entry name" value="Tetraspanin"/>
    <property type="match status" value="1"/>
</dbReference>
<reference evidence="7" key="1">
    <citation type="journal article" date="2023" name="IMA Fungus">
        <title>Comparative genomic study of the Penicillium genus elucidates a diverse pangenome and 15 lateral gene transfer events.</title>
        <authorList>
            <person name="Petersen C."/>
            <person name="Sorensen T."/>
            <person name="Nielsen M.R."/>
            <person name="Sondergaard T.E."/>
            <person name="Sorensen J.L."/>
            <person name="Fitzpatrick D.A."/>
            <person name="Frisvad J.C."/>
            <person name="Nielsen K.L."/>
        </authorList>
    </citation>
    <scope>NUCLEOTIDE SEQUENCE</scope>
    <source>
        <strain evidence="7">IBT 17514</strain>
    </source>
</reference>
<evidence type="ECO:0008006" key="9">
    <source>
        <dbReference type="Google" id="ProtNLM"/>
    </source>
</evidence>
<dbReference type="AlphaFoldDB" id="A0AAD6MS27"/>
<evidence type="ECO:0000313" key="8">
    <source>
        <dbReference type="Proteomes" id="UP001215712"/>
    </source>
</evidence>
<evidence type="ECO:0000313" key="7">
    <source>
        <dbReference type="EMBL" id="KAJ5709700.1"/>
    </source>
</evidence>
<keyword evidence="2 6" id="KW-0812">Transmembrane</keyword>
<feature type="transmembrane region" description="Helical" evidence="6">
    <location>
        <begin position="185"/>
        <end position="207"/>
    </location>
</feature>